<dbReference type="Proteomes" id="UP001595962">
    <property type="component" value="Unassembled WGS sequence"/>
</dbReference>
<organism evidence="1 2">
    <name type="scientific">Rheinheimera marina</name>
    <dbReference type="NCBI Taxonomy" id="1774958"/>
    <lineage>
        <taxon>Bacteria</taxon>
        <taxon>Pseudomonadati</taxon>
        <taxon>Pseudomonadota</taxon>
        <taxon>Gammaproteobacteria</taxon>
        <taxon>Chromatiales</taxon>
        <taxon>Chromatiaceae</taxon>
        <taxon>Rheinheimera</taxon>
    </lineage>
</organism>
<dbReference type="RefSeq" id="WP_377332251.1">
    <property type="nucleotide sequence ID" value="NZ_JBHSGB010000005.1"/>
</dbReference>
<comment type="caution">
    <text evidence="1">The sequence shown here is derived from an EMBL/GenBank/DDBJ whole genome shotgun (WGS) entry which is preliminary data.</text>
</comment>
<name>A0ABV9JJB7_9GAMM</name>
<protein>
    <submittedName>
        <fullName evidence="1">Uncharacterized protein</fullName>
    </submittedName>
</protein>
<evidence type="ECO:0000313" key="2">
    <source>
        <dbReference type="Proteomes" id="UP001595962"/>
    </source>
</evidence>
<proteinExistence type="predicted"/>
<accession>A0ABV9JJB7</accession>
<evidence type="ECO:0000313" key="1">
    <source>
        <dbReference type="EMBL" id="MFC4654384.1"/>
    </source>
</evidence>
<keyword evidence="2" id="KW-1185">Reference proteome</keyword>
<dbReference type="EMBL" id="JBHSGB010000005">
    <property type="protein sequence ID" value="MFC4654384.1"/>
    <property type="molecule type" value="Genomic_DNA"/>
</dbReference>
<sequence>MDLSALGGGGIKSVQRGVTSIAAPAAVINVTISPVNLSKAVVISNYVAGGNSGGSVTFSGSGAARLTSASNLSVQGARTGADGNISIQVFWQVLEYF</sequence>
<gene>
    <name evidence="1" type="ORF">ACFO3I_05000</name>
</gene>
<reference evidence="2" key="1">
    <citation type="journal article" date="2019" name="Int. J. Syst. Evol. Microbiol.">
        <title>The Global Catalogue of Microorganisms (GCM) 10K type strain sequencing project: providing services to taxonomists for standard genome sequencing and annotation.</title>
        <authorList>
            <consortium name="The Broad Institute Genomics Platform"/>
            <consortium name="The Broad Institute Genome Sequencing Center for Infectious Disease"/>
            <person name="Wu L."/>
            <person name="Ma J."/>
        </authorList>
    </citation>
    <scope>NUCLEOTIDE SEQUENCE [LARGE SCALE GENOMIC DNA]</scope>
    <source>
        <strain evidence="2">DT28</strain>
    </source>
</reference>